<sequence length="303" mass="34469">MAKEVSSDGRLAKFFGIDSSKAHGDSQWTADSDAQFEVIGLGLGRTGTTSLREALNMLGFGPVHHGVEIYRRPDHRERVTEFMHWLNEHPQETRKPTDEVKKRLRTLFKGYRSTMDMPCCDMVPEMVATYPNAKFILSLRDTEEAWWKSWFESVGIHFDTGLRRYIYRTLISSVHLLRRMDDGTQEIRFRLLREYGSIGPHIYHEHNQHVRDLVPKGQLLEYNVKEGWGPLCAFLGVDVPDTPFPNLNEGAGIKAVYLGQQILGAVTWAFYVGLTGAACYLAVKPQAARSLVDWGLRSTGLRI</sequence>
<evidence type="ECO:0008006" key="4">
    <source>
        <dbReference type="Google" id="ProtNLM"/>
    </source>
</evidence>
<dbReference type="PANTHER" id="PTHR36978:SF4">
    <property type="entry name" value="P-LOOP CONTAINING NUCLEOSIDE TRIPHOSPHATE HYDROLASE PROTEIN"/>
    <property type="match status" value="1"/>
</dbReference>
<comment type="caution">
    <text evidence="2">The sequence shown here is derived from an EMBL/GenBank/DDBJ whole genome shotgun (WGS) entry which is preliminary data.</text>
</comment>
<keyword evidence="1" id="KW-0472">Membrane</keyword>
<dbReference type="Gene3D" id="3.40.50.300">
    <property type="entry name" value="P-loop containing nucleotide triphosphate hydrolases"/>
    <property type="match status" value="1"/>
</dbReference>
<protein>
    <recommendedName>
        <fullName evidence="4">NAD dependent epimerase/dehydratase</fullName>
    </recommendedName>
</protein>
<gene>
    <name evidence="2" type="ORF">H2200_004028</name>
</gene>
<dbReference type="InterPro" id="IPR040632">
    <property type="entry name" value="Sulfotransfer_4"/>
</dbReference>
<reference evidence="2" key="1">
    <citation type="submission" date="2022-10" db="EMBL/GenBank/DDBJ databases">
        <title>Culturing micro-colonial fungi from biological soil crusts in the Mojave desert and describing Neophaeococcomyces mojavensis, and introducing the new genera and species Taxawa tesnikishii.</title>
        <authorList>
            <person name="Kurbessoian T."/>
            <person name="Stajich J.E."/>
        </authorList>
    </citation>
    <scope>NUCLEOTIDE SEQUENCE</scope>
    <source>
        <strain evidence="2">TK_41</strain>
    </source>
</reference>
<feature type="transmembrane region" description="Helical" evidence="1">
    <location>
        <begin position="262"/>
        <end position="283"/>
    </location>
</feature>
<name>A0AA38XFJ3_9EURO</name>
<evidence type="ECO:0000313" key="2">
    <source>
        <dbReference type="EMBL" id="KAJ9612431.1"/>
    </source>
</evidence>
<dbReference type="Pfam" id="PF17784">
    <property type="entry name" value="Sulfotransfer_4"/>
    <property type="match status" value="1"/>
</dbReference>
<dbReference type="EMBL" id="JAPDRK010000005">
    <property type="protein sequence ID" value="KAJ9612431.1"/>
    <property type="molecule type" value="Genomic_DNA"/>
</dbReference>
<dbReference type="InterPro" id="IPR027417">
    <property type="entry name" value="P-loop_NTPase"/>
</dbReference>
<keyword evidence="1" id="KW-0812">Transmembrane</keyword>
<dbReference type="AlphaFoldDB" id="A0AA38XFJ3"/>
<keyword evidence="3" id="KW-1185">Reference proteome</keyword>
<keyword evidence="1" id="KW-1133">Transmembrane helix</keyword>
<evidence type="ECO:0000256" key="1">
    <source>
        <dbReference type="SAM" id="Phobius"/>
    </source>
</evidence>
<evidence type="ECO:0000313" key="3">
    <source>
        <dbReference type="Proteomes" id="UP001172673"/>
    </source>
</evidence>
<dbReference type="Proteomes" id="UP001172673">
    <property type="component" value="Unassembled WGS sequence"/>
</dbReference>
<organism evidence="2 3">
    <name type="scientific">Cladophialophora chaetospira</name>
    <dbReference type="NCBI Taxonomy" id="386627"/>
    <lineage>
        <taxon>Eukaryota</taxon>
        <taxon>Fungi</taxon>
        <taxon>Dikarya</taxon>
        <taxon>Ascomycota</taxon>
        <taxon>Pezizomycotina</taxon>
        <taxon>Eurotiomycetes</taxon>
        <taxon>Chaetothyriomycetidae</taxon>
        <taxon>Chaetothyriales</taxon>
        <taxon>Herpotrichiellaceae</taxon>
        <taxon>Cladophialophora</taxon>
    </lineage>
</organism>
<dbReference type="SUPFAM" id="SSF52540">
    <property type="entry name" value="P-loop containing nucleoside triphosphate hydrolases"/>
    <property type="match status" value="1"/>
</dbReference>
<dbReference type="PANTHER" id="PTHR36978">
    <property type="entry name" value="P-LOOP CONTAINING NUCLEOTIDE TRIPHOSPHATE HYDROLASE"/>
    <property type="match status" value="1"/>
</dbReference>
<proteinExistence type="predicted"/>
<accession>A0AA38XFJ3</accession>